<keyword evidence="1" id="KW-1185">Reference proteome</keyword>
<sequence length="259" mass="30357">MTVTLVEIKKMIKNMLDEFEKKTEAMLKRQEVNFVNIINANLKITNESLDKVEKLYNDNTSILKLLSKDVEELKISLNFHEETFEKKIKTAITVVDKKKETNDKIKGKSEFVYVKNNLREIEDRARRNNLRIDGIEEAENKTWEVSEAKVLNLFEEQLGLVNIKIERAHRTGNTVTKNPRTIVLKLLDFKDKIAILKKSSSLKGKNLYINEDFCAETNLIRKDLREKMKVERESGKFAYISYDKLIVRDWKEKESILCP</sequence>
<accession>A0ABM4BUS6</accession>
<dbReference type="Gene3D" id="3.30.70.1820">
    <property type="entry name" value="L1 transposable element, RRM domain"/>
    <property type="match status" value="1"/>
</dbReference>
<gene>
    <name evidence="2" type="primary">LOC136080247</name>
</gene>
<proteinExistence type="predicted"/>
<reference evidence="2" key="1">
    <citation type="submission" date="2025-08" db="UniProtKB">
        <authorList>
            <consortium name="RefSeq"/>
        </authorList>
    </citation>
    <scope>IDENTIFICATION</scope>
</reference>
<dbReference type="InterPro" id="IPR004244">
    <property type="entry name" value="Transposase_22"/>
</dbReference>
<dbReference type="RefSeq" id="XP_065652934.1">
    <property type="nucleotide sequence ID" value="XM_065796862.1"/>
</dbReference>
<organism evidence="1 2">
    <name type="scientific">Hydra vulgaris</name>
    <name type="common">Hydra</name>
    <name type="synonym">Hydra attenuata</name>
    <dbReference type="NCBI Taxonomy" id="6087"/>
    <lineage>
        <taxon>Eukaryota</taxon>
        <taxon>Metazoa</taxon>
        <taxon>Cnidaria</taxon>
        <taxon>Hydrozoa</taxon>
        <taxon>Hydroidolina</taxon>
        <taxon>Anthoathecata</taxon>
        <taxon>Aplanulata</taxon>
        <taxon>Hydridae</taxon>
        <taxon>Hydra</taxon>
    </lineage>
</organism>
<dbReference type="GeneID" id="136080247"/>
<evidence type="ECO:0000313" key="2">
    <source>
        <dbReference type="RefSeq" id="XP_065652934.1"/>
    </source>
</evidence>
<dbReference type="Proteomes" id="UP001652625">
    <property type="component" value="Chromosome 05"/>
</dbReference>
<evidence type="ECO:0000313" key="1">
    <source>
        <dbReference type="Proteomes" id="UP001652625"/>
    </source>
</evidence>
<name>A0ABM4BUS6_HYDVU</name>
<protein>
    <submittedName>
        <fullName evidence="2">Uncharacterized protein LOC136080247</fullName>
    </submittedName>
</protein>
<dbReference type="PANTHER" id="PTHR11505">
    <property type="entry name" value="L1 TRANSPOSABLE ELEMENT-RELATED"/>
    <property type="match status" value="1"/>
</dbReference>